<evidence type="ECO:0000256" key="14">
    <source>
        <dbReference type="ARBA" id="ARBA00023242"/>
    </source>
</evidence>
<evidence type="ECO:0000259" key="20">
    <source>
        <dbReference type="PROSITE" id="PS51907"/>
    </source>
</evidence>
<dbReference type="AlphaFoldDB" id="A0A818GIW6"/>
<evidence type="ECO:0000313" key="23">
    <source>
        <dbReference type="Proteomes" id="UP000663823"/>
    </source>
</evidence>
<sequence length="597" mass="68685">MNIDHRVIALIDMDCFYVQVEQRLQPEFLGKPCGVSQYYTWKGGGLIAVNYEARDFGVKRGMRGEQAKELCPDFHIFHVQEVNGKANLNRYRDASADVFRVLNANFKLVEKASIDEAYIDLTEDVQKLKDKKLQLTINDFSTTHLAGFTTKTEDERIEILNKWLNDCQLDDEKRNYDLLLGAYLIEQIRKKIKDQTGFFCSAGIARNKILAKLCCGFNKPKKQTIFTQSDIDHIFDKTPVQKIQGLGGKAGERVVELFQVEYIGQLRKYSLDMLQTSMGEKDGCWLFNLIRGIETTPVSNRNLYKSISASKNFPGKTCLDTIDKIRTWCHNLAEDVFNRLEKDRAENKRRAKLLTVICTLATNETIARSCPINEYSIDRFANDTLRILKQYNKNSLTSNIFTPVIHHIGISAGKFLDNINTKSIADLFSKQTTKIETIISTENIINCQEEEEEEDDNEEDNNTEENILEKPTLPIQGDFFRKFQKSDEQTKIQLKSENKTTTSSSSSSITSFFSRYTSNENILNCSPNKINDHYITCSKCHKSILIWNMPEHEDFHYAHELQIEENKTNSIIKSSKTIKRKNTNQTLDSFINKKSKM</sequence>
<dbReference type="GO" id="GO:0005657">
    <property type="term" value="C:replication fork"/>
    <property type="evidence" value="ECO:0007669"/>
    <property type="project" value="TreeGrafter"/>
</dbReference>
<evidence type="ECO:0000256" key="5">
    <source>
        <dbReference type="ARBA" id="ARBA00012417"/>
    </source>
</evidence>
<evidence type="ECO:0000256" key="6">
    <source>
        <dbReference type="ARBA" id="ARBA00022679"/>
    </source>
</evidence>
<dbReference type="GO" id="GO:0003684">
    <property type="term" value="F:damaged DNA binding"/>
    <property type="evidence" value="ECO:0007669"/>
    <property type="project" value="InterPro"/>
</dbReference>
<dbReference type="PANTHER" id="PTHR45873:SF1">
    <property type="entry name" value="DNA POLYMERASE ETA"/>
    <property type="match status" value="1"/>
</dbReference>
<reference evidence="22" key="1">
    <citation type="submission" date="2021-02" db="EMBL/GenBank/DDBJ databases">
        <authorList>
            <person name="Nowell W R."/>
        </authorList>
    </citation>
    <scope>NUCLEOTIDE SEQUENCE</scope>
</reference>
<dbReference type="Gene3D" id="3.30.1490.100">
    <property type="entry name" value="DNA polymerase, Y-family, little finger domain"/>
    <property type="match status" value="1"/>
</dbReference>
<keyword evidence="13" id="KW-0234">DNA repair</keyword>
<evidence type="ECO:0000256" key="17">
    <source>
        <dbReference type="SAM" id="Coils"/>
    </source>
</evidence>
<dbReference type="GO" id="GO:0035861">
    <property type="term" value="C:site of double-strand break"/>
    <property type="evidence" value="ECO:0007669"/>
    <property type="project" value="TreeGrafter"/>
</dbReference>
<dbReference type="Pfam" id="PF11799">
    <property type="entry name" value="IMS_C"/>
    <property type="match status" value="1"/>
</dbReference>
<dbReference type="GO" id="GO:0009411">
    <property type="term" value="P:response to UV"/>
    <property type="evidence" value="ECO:0007669"/>
    <property type="project" value="UniProtKB-ARBA"/>
</dbReference>
<dbReference type="EMBL" id="CAJOAX010000041">
    <property type="protein sequence ID" value="CAF3489778.1"/>
    <property type="molecule type" value="Genomic_DNA"/>
</dbReference>
<evidence type="ECO:0000256" key="2">
    <source>
        <dbReference type="ARBA" id="ARBA00001946"/>
    </source>
</evidence>
<dbReference type="InterPro" id="IPR001126">
    <property type="entry name" value="UmuC"/>
</dbReference>
<keyword evidence="11" id="KW-0862">Zinc</keyword>
<dbReference type="GO" id="GO:0008270">
    <property type="term" value="F:zinc ion binding"/>
    <property type="evidence" value="ECO:0007669"/>
    <property type="project" value="UniProtKB-KW"/>
</dbReference>
<keyword evidence="6" id="KW-0808">Transferase</keyword>
<evidence type="ECO:0000256" key="7">
    <source>
        <dbReference type="ARBA" id="ARBA00022695"/>
    </source>
</evidence>
<dbReference type="Gene3D" id="3.30.70.270">
    <property type="match status" value="1"/>
</dbReference>
<evidence type="ECO:0000256" key="3">
    <source>
        <dbReference type="ARBA" id="ARBA00004123"/>
    </source>
</evidence>
<dbReference type="InterPro" id="IPR043502">
    <property type="entry name" value="DNA/RNA_pol_sf"/>
</dbReference>
<feature type="region of interest" description="Disordered" evidence="18">
    <location>
        <begin position="449"/>
        <end position="469"/>
    </location>
</feature>
<keyword evidence="7" id="KW-0548">Nucleotidyltransferase</keyword>
<evidence type="ECO:0000256" key="11">
    <source>
        <dbReference type="ARBA" id="ARBA00022833"/>
    </source>
</evidence>
<comment type="similarity">
    <text evidence="4">Belongs to the DNA polymerase type-Y family.</text>
</comment>
<dbReference type="InterPro" id="IPR036775">
    <property type="entry name" value="DNA_pol_Y-fam_lit_finger_sf"/>
</dbReference>
<dbReference type="InterPro" id="IPR052230">
    <property type="entry name" value="DNA_polymerase_eta"/>
</dbReference>
<dbReference type="Pfam" id="PF00817">
    <property type="entry name" value="IMS"/>
    <property type="match status" value="1"/>
</dbReference>
<evidence type="ECO:0000313" key="21">
    <source>
        <dbReference type="EMBL" id="CAF0868540.1"/>
    </source>
</evidence>
<evidence type="ECO:0000256" key="10">
    <source>
        <dbReference type="ARBA" id="ARBA00022771"/>
    </source>
</evidence>
<evidence type="ECO:0000256" key="9">
    <source>
        <dbReference type="ARBA" id="ARBA00022763"/>
    </source>
</evidence>
<dbReference type="PIRSF" id="PIRSF036603">
    <property type="entry name" value="DPol_eta"/>
    <property type="match status" value="1"/>
</dbReference>
<keyword evidence="17" id="KW-0175">Coiled coil</keyword>
<dbReference type="InterPro" id="IPR017961">
    <property type="entry name" value="DNA_pol_Y-fam_little_finger"/>
</dbReference>
<dbReference type="FunFam" id="3.40.1170.60:FF:000003">
    <property type="entry name" value="DNA polymerase eta"/>
    <property type="match status" value="1"/>
</dbReference>
<evidence type="ECO:0000256" key="1">
    <source>
        <dbReference type="ARBA" id="ARBA00001936"/>
    </source>
</evidence>
<dbReference type="GO" id="GO:0006281">
    <property type="term" value="P:DNA repair"/>
    <property type="evidence" value="ECO:0007669"/>
    <property type="project" value="UniProtKB-KW"/>
</dbReference>
<dbReference type="Gene3D" id="3.40.1170.60">
    <property type="match status" value="1"/>
</dbReference>
<evidence type="ECO:0000256" key="4">
    <source>
        <dbReference type="ARBA" id="ARBA00010945"/>
    </source>
</evidence>
<protein>
    <recommendedName>
        <fullName evidence="15">DNA polymerase eta</fullName>
        <ecNumber evidence="5">2.7.7.7</ecNumber>
    </recommendedName>
</protein>
<name>A0A818GIW6_9BILA</name>
<keyword evidence="14" id="KW-0539">Nucleus</keyword>
<dbReference type="GO" id="GO:0042276">
    <property type="term" value="P:error-prone translesion synthesis"/>
    <property type="evidence" value="ECO:0007669"/>
    <property type="project" value="TreeGrafter"/>
</dbReference>
<dbReference type="EC" id="2.7.7.7" evidence="5"/>
<evidence type="ECO:0000256" key="16">
    <source>
        <dbReference type="ARBA" id="ARBA00049244"/>
    </source>
</evidence>
<evidence type="ECO:0000256" key="15">
    <source>
        <dbReference type="ARBA" id="ARBA00044975"/>
    </source>
</evidence>
<evidence type="ECO:0000256" key="12">
    <source>
        <dbReference type="ARBA" id="ARBA00022842"/>
    </source>
</evidence>
<organism evidence="22 23">
    <name type="scientific">Rotaria sordida</name>
    <dbReference type="NCBI Taxonomy" id="392033"/>
    <lineage>
        <taxon>Eukaryota</taxon>
        <taxon>Metazoa</taxon>
        <taxon>Spiralia</taxon>
        <taxon>Gnathifera</taxon>
        <taxon>Rotifera</taxon>
        <taxon>Eurotatoria</taxon>
        <taxon>Bdelloidea</taxon>
        <taxon>Philodinida</taxon>
        <taxon>Philodinidae</taxon>
        <taxon>Rotaria</taxon>
    </lineage>
</organism>
<dbReference type="PROSITE" id="PS51907">
    <property type="entry name" value="ZF_UBZ3"/>
    <property type="match status" value="1"/>
</dbReference>
<dbReference type="Pfam" id="PF18439">
    <property type="entry name" value="zf_UBZ"/>
    <property type="match status" value="1"/>
</dbReference>
<comment type="cofactor">
    <cofactor evidence="2">
        <name>Mg(2+)</name>
        <dbReference type="ChEBI" id="CHEBI:18420"/>
    </cofactor>
</comment>
<evidence type="ECO:0000259" key="19">
    <source>
        <dbReference type="PROSITE" id="PS50173"/>
    </source>
</evidence>
<keyword evidence="12" id="KW-0460">Magnesium</keyword>
<dbReference type="Proteomes" id="UP000663823">
    <property type="component" value="Unassembled WGS sequence"/>
</dbReference>
<dbReference type="GO" id="GO:0005634">
    <property type="term" value="C:nucleus"/>
    <property type="evidence" value="ECO:0007669"/>
    <property type="project" value="UniProtKB-SubCell"/>
</dbReference>
<dbReference type="PROSITE" id="PS50173">
    <property type="entry name" value="UMUC"/>
    <property type="match status" value="1"/>
</dbReference>
<comment type="cofactor">
    <cofactor evidence="1">
        <name>Mn(2+)</name>
        <dbReference type="ChEBI" id="CHEBI:29035"/>
    </cofactor>
</comment>
<dbReference type="Proteomes" id="UP000663882">
    <property type="component" value="Unassembled WGS sequence"/>
</dbReference>
<feature type="coiled-coil region" evidence="17">
    <location>
        <begin position="111"/>
        <end position="138"/>
    </location>
</feature>
<dbReference type="Pfam" id="PF21704">
    <property type="entry name" value="POLH-Rev1_HhH"/>
    <property type="match status" value="1"/>
</dbReference>
<dbReference type="FunFam" id="1.10.150.20:FF:000014">
    <property type="entry name" value="Polymerase (DNA directed), eta"/>
    <property type="match status" value="1"/>
</dbReference>
<dbReference type="EMBL" id="CAJNOO010000232">
    <property type="protein sequence ID" value="CAF0868540.1"/>
    <property type="molecule type" value="Genomic_DNA"/>
</dbReference>
<dbReference type="InterPro" id="IPR043128">
    <property type="entry name" value="Rev_trsase/Diguanyl_cyclase"/>
</dbReference>
<gene>
    <name evidence="22" type="ORF">OTI717_LOCUS1054</name>
    <name evidence="21" type="ORF">RFH988_LOCUS7345</name>
</gene>
<feature type="domain" description="UBZ3-type" evidence="20">
    <location>
        <begin position="530"/>
        <end position="564"/>
    </location>
</feature>
<evidence type="ECO:0000256" key="8">
    <source>
        <dbReference type="ARBA" id="ARBA00022723"/>
    </source>
</evidence>
<accession>A0A818GIW6</accession>
<keyword evidence="8" id="KW-0479">Metal-binding</keyword>
<evidence type="ECO:0000256" key="13">
    <source>
        <dbReference type="ARBA" id="ARBA00023204"/>
    </source>
</evidence>
<comment type="subcellular location">
    <subcellularLocation>
        <location evidence="3">Nucleus</location>
    </subcellularLocation>
</comment>
<dbReference type="Gene3D" id="1.10.150.20">
    <property type="entry name" value="5' to 3' exonuclease, C-terminal subdomain"/>
    <property type="match status" value="1"/>
</dbReference>
<feature type="domain" description="UmuC" evidence="19">
    <location>
        <begin position="8"/>
        <end position="247"/>
    </location>
</feature>
<comment type="caution">
    <text evidence="22">The sequence shown here is derived from an EMBL/GenBank/DDBJ whole genome shotgun (WGS) entry which is preliminary data.</text>
</comment>
<dbReference type="SUPFAM" id="SSF56672">
    <property type="entry name" value="DNA/RNA polymerases"/>
    <property type="match status" value="1"/>
</dbReference>
<keyword evidence="10" id="KW-0863">Zinc-finger</keyword>
<proteinExistence type="inferred from homology"/>
<dbReference type="SUPFAM" id="SSF100879">
    <property type="entry name" value="Lesion bypass DNA polymerase (Y-family), little finger domain"/>
    <property type="match status" value="1"/>
</dbReference>
<comment type="catalytic activity">
    <reaction evidence="16">
        <text>DNA(n) + a 2'-deoxyribonucleoside 5'-triphosphate = DNA(n+1) + diphosphate</text>
        <dbReference type="Rhea" id="RHEA:22508"/>
        <dbReference type="Rhea" id="RHEA-COMP:17339"/>
        <dbReference type="Rhea" id="RHEA-COMP:17340"/>
        <dbReference type="ChEBI" id="CHEBI:33019"/>
        <dbReference type="ChEBI" id="CHEBI:61560"/>
        <dbReference type="ChEBI" id="CHEBI:173112"/>
        <dbReference type="EC" id="2.7.7.7"/>
    </reaction>
</comment>
<dbReference type="OrthoDB" id="5723at2759"/>
<evidence type="ECO:0000256" key="18">
    <source>
        <dbReference type="SAM" id="MobiDB-lite"/>
    </source>
</evidence>
<dbReference type="InterPro" id="IPR041298">
    <property type="entry name" value="UBZ3"/>
</dbReference>
<keyword evidence="9" id="KW-0227">DNA damage</keyword>
<evidence type="ECO:0000313" key="22">
    <source>
        <dbReference type="EMBL" id="CAF3489778.1"/>
    </source>
</evidence>
<dbReference type="PANTHER" id="PTHR45873">
    <property type="entry name" value="DNA POLYMERASE ETA"/>
    <property type="match status" value="1"/>
</dbReference>
<feature type="compositionally biased region" description="Acidic residues" evidence="18">
    <location>
        <begin position="449"/>
        <end position="463"/>
    </location>
</feature>
<dbReference type="GO" id="GO:0003887">
    <property type="term" value="F:DNA-directed DNA polymerase activity"/>
    <property type="evidence" value="ECO:0007669"/>
    <property type="project" value="UniProtKB-EC"/>
</dbReference>